<dbReference type="AlphaFoldDB" id="A0A844G829"/>
<dbReference type="RefSeq" id="WP_230368952.1">
    <property type="nucleotide sequence ID" value="NZ_WLYX01000001.1"/>
</dbReference>
<dbReference type="Proteomes" id="UP000446658">
    <property type="component" value="Unassembled WGS sequence"/>
</dbReference>
<accession>A0A844G829</accession>
<reference evidence="2 3" key="1">
    <citation type="submission" date="2019-11" db="EMBL/GenBank/DDBJ databases">
        <title>Draft genome sequence of Paludibacterium sp. dN18-1.</title>
        <authorList>
            <person name="Im W.-T."/>
        </authorList>
    </citation>
    <scope>NUCLEOTIDE SEQUENCE [LARGE SCALE GENOMIC DNA]</scope>
    <source>
        <strain evidence="3">dN 18-1</strain>
    </source>
</reference>
<proteinExistence type="predicted"/>
<dbReference type="Pfam" id="PF23843">
    <property type="entry name" value="DUF7210"/>
    <property type="match status" value="1"/>
</dbReference>
<protein>
    <recommendedName>
        <fullName evidence="1">DUF7210 domain-containing protein</fullName>
    </recommendedName>
</protein>
<gene>
    <name evidence="2" type="ORF">GKE73_02020</name>
</gene>
<feature type="domain" description="DUF7210" evidence="1">
    <location>
        <begin position="9"/>
        <end position="45"/>
    </location>
</feature>
<comment type="caution">
    <text evidence="2">The sequence shown here is derived from an EMBL/GenBank/DDBJ whole genome shotgun (WGS) entry which is preliminary data.</text>
</comment>
<name>A0A844G829_9NEIS</name>
<evidence type="ECO:0000313" key="3">
    <source>
        <dbReference type="Proteomes" id="UP000446658"/>
    </source>
</evidence>
<evidence type="ECO:0000313" key="2">
    <source>
        <dbReference type="EMBL" id="MTD32516.1"/>
    </source>
</evidence>
<organism evidence="2 3">
    <name type="scientific">Paludibacterium denitrificans</name>
    <dbReference type="NCBI Taxonomy" id="2675226"/>
    <lineage>
        <taxon>Bacteria</taxon>
        <taxon>Pseudomonadati</taxon>
        <taxon>Pseudomonadota</taxon>
        <taxon>Betaproteobacteria</taxon>
        <taxon>Neisseriales</taxon>
        <taxon>Chromobacteriaceae</taxon>
        <taxon>Paludibacterium</taxon>
    </lineage>
</organism>
<sequence length="48" mass="5300">MAGSSQRERVELLQVHKNAGTEYPVGHELVVSSSTAARLYRHKIAKPP</sequence>
<dbReference type="InterPro" id="IPR055634">
    <property type="entry name" value="DUF7210"/>
</dbReference>
<dbReference type="EMBL" id="WLYX01000001">
    <property type="protein sequence ID" value="MTD32516.1"/>
    <property type="molecule type" value="Genomic_DNA"/>
</dbReference>
<keyword evidence="3" id="KW-1185">Reference proteome</keyword>
<evidence type="ECO:0000259" key="1">
    <source>
        <dbReference type="Pfam" id="PF23843"/>
    </source>
</evidence>